<dbReference type="Proteomes" id="UP000604046">
    <property type="component" value="Unassembled WGS sequence"/>
</dbReference>
<gene>
    <name evidence="3" type="primary">OGFR</name>
    <name evidence="3" type="ORF">SNAT2548_LOCUS21393</name>
</gene>
<dbReference type="PANTHER" id="PTHR14015:SF2">
    <property type="entry name" value="OPIOID GROWTH FACTOR RECEPTOR (OGFR) CONSERVED DOMAIN-CONTAINING PROTEIN"/>
    <property type="match status" value="1"/>
</dbReference>
<comment type="caution">
    <text evidence="3">The sequence shown here is derived from an EMBL/GenBank/DDBJ whole genome shotgun (WGS) entry which is preliminary data.</text>
</comment>
<comment type="similarity">
    <text evidence="1">Belongs to the opioid growth factor receptor family.</text>
</comment>
<dbReference type="InterPro" id="IPR039574">
    <property type="entry name" value="OGFr"/>
</dbReference>
<accession>A0A812QKX9</accession>
<dbReference type="InterPro" id="IPR006757">
    <property type="entry name" value="OGF_rcpt"/>
</dbReference>
<dbReference type="OrthoDB" id="283927at2759"/>
<dbReference type="GO" id="GO:0140625">
    <property type="term" value="F:opioid growth factor receptor activity"/>
    <property type="evidence" value="ECO:0007669"/>
    <property type="project" value="InterPro"/>
</dbReference>
<dbReference type="Pfam" id="PF04664">
    <property type="entry name" value="OGFr_N"/>
    <property type="match status" value="1"/>
</dbReference>
<proteinExistence type="inferred from homology"/>
<keyword evidence="4" id="KW-1185">Reference proteome</keyword>
<sequence>MEDVLVQFYRGQFRCSLGYLRDLHGWQGQYDKLESNHLYIQWLFPNYFQSQFNSTAPLLSKPGARVFRSDAEIAGKYIQSYQLFLDFLGLRLVDDKTGEIGRIPNGRTRLYEALVLRHHNHLRIRRVLASLAVTGFERYMAPLVNHLRWEILGISPREKSQAHPSVRRRMAAYVRTMLPGREKPILRPLRNIPSALETWDKYVDGNPHNYSKNTRASEEDRVESVFFGRTGQEFTGGSPEELELESERAEKRLQSTETCCTSCARLLMIH</sequence>
<name>A0A812QKX9_9DINO</name>
<organism evidence="3 4">
    <name type="scientific">Symbiodinium natans</name>
    <dbReference type="NCBI Taxonomy" id="878477"/>
    <lineage>
        <taxon>Eukaryota</taxon>
        <taxon>Sar</taxon>
        <taxon>Alveolata</taxon>
        <taxon>Dinophyceae</taxon>
        <taxon>Suessiales</taxon>
        <taxon>Symbiodiniaceae</taxon>
        <taxon>Symbiodinium</taxon>
    </lineage>
</organism>
<dbReference type="EMBL" id="CAJNDS010002250">
    <property type="protein sequence ID" value="CAE7392516.1"/>
    <property type="molecule type" value="Genomic_DNA"/>
</dbReference>
<reference evidence="3" key="1">
    <citation type="submission" date="2021-02" db="EMBL/GenBank/DDBJ databases">
        <authorList>
            <person name="Dougan E. K."/>
            <person name="Rhodes N."/>
            <person name="Thang M."/>
            <person name="Chan C."/>
        </authorList>
    </citation>
    <scope>NUCLEOTIDE SEQUENCE</scope>
</reference>
<protein>
    <submittedName>
        <fullName evidence="3">OGFR protein</fullName>
    </submittedName>
</protein>
<evidence type="ECO:0000259" key="2">
    <source>
        <dbReference type="Pfam" id="PF04664"/>
    </source>
</evidence>
<dbReference type="GO" id="GO:0016020">
    <property type="term" value="C:membrane"/>
    <property type="evidence" value="ECO:0007669"/>
    <property type="project" value="InterPro"/>
</dbReference>
<feature type="domain" description="Opioid growth factor receptor (OGFr) conserved" evidence="2">
    <location>
        <begin position="23"/>
        <end position="148"/>
    </location>
</feature>
<evidence type="ECO:0000313" key="3">
    <source>
        <dbReference type="EMBL" id="CAE7392516.1"/>
    </source>
</evidence>
<evidence type="ECO:0000256" key="1">
    <source>
        <dbReference type="ARBA" id="ARBA00010365"/>
    </source>
</evidence>
<evidence type="ECO:0000313" key="4">
    <source>
        <dbReference type="Proteomes" id="UP000604046"/>
    </source>
</evidence>
<dbReference type="PANTHER" id="PTHR14015">
    <property type="entry name" value="OPIOID GROWTH FACTOR RECEPTOR OGFR ZETA-TYPE OPIOID RECEPTOR"/>
    <property type="match status" value="1"/>
</dbReference>
<dbReference type="AlphaFoldDB" id="A0A812QKX9"/>